<dbReference type="Gene3D" id="3.40.50.720">
    <property type="entry name" value="NAD(P)-binding Rossmann-like Domain"/>
    <property type="match status" value="1"/>
</dbReference>
<protein>
    <submittedName>
        <fullName evidence="4">Myo-inositol 2-dehydrogenase/D-chiro-inositol 1-dehydrogenase</fullName>
        <ecNumber evidence="4">1.1.1.18</ecNumber>
        <ecNumber evidence="4">1.1.1.369</ecNumber>
    </submittedName>
</protein>
<dbReference type="GO" id="GO:0000166">
    <property type="term" value="F:nucleotide binding"/>
    <property type="evidence" value="ECO:0007669"/>
    <property type="project" value="InterPro"/>
</dbReference>
<dbReference type="PANTHER" id="PTHR43593">
    <property type="match status" value="1"/>
</dbReference>
<dbReference type="InterPro" id="IPR000683">
    <property type="entry name" value="Gfo/Idh/MocA-like_OxRdtase_N"/>
</dbReference>
<dbReference type="SUPFAM" id="SSF55347">
    <property type="entry name" value="Glyceraldehyde-3-phosphate dehydrogenase-like, C-terminal domain"/>
    <property type="match status" value="1"/>
</dbReference>
<comment type="caution">
    <text evidence="4">The sequence shown here is derived from an EMBL/GenBank/DDBJ whole genome shotgun (WGS) entry which is preliminary data.</text>
</comment>
<keyword evidence="1" id="KW-0520">NAD</keyword>
<dbReference type="SUPFAM" id="SSF51735">
    <property type="entry name" value="NAD(P)-binding Rossmann-fold domains"/>
    <property type="match status" value="1"/>
</dbReference>
<dbReference type="Gene3D" id="3.30.360.10">
    <property type="entry name" value="Dihydrodipicolinate Reductase, domain 2"/>
    <property type="match status" value="1"/>
</dbReference>
<reference evidence="4 5" key="1">
    <citation type="submission" date="2020-07" db="EMBL/GenBank/DDBJ databases">
        <title>Sequencing the genomes of 1000 actinobacteria strains.</title>
        <authorList>
            <person name="Klenk H.-P."/>
        </authorList>
    </citation>
    <scope>NUCLEOTIDE SEQUENCE [LARGE SCALE GENOMIC DNA]</scope>
    <source>
        <strain evidence="4 5">DSM 23141</strain>
    </source>
</reference>
<gene>
    <name evidence="4" type="ORF">BJ979_001137</name>
</gene>
<dbReference type="Proteomes" id="UP000553888">
    <property type="component" value="Unassembled WGS sequence"/>
</dbReference>
<accession>A0A852YBD9</accession>
<evidence type="ECO:0000259" key="3">
    <source>
        <dbReference type="Pfam" id="PF22725"/>
    </source>
</evidence>
<dbReference type="EMBL" id="JACBZY010000001">
    <property type="protein sequence ID" value="NYG98511.1"/>
    <property type="molecule type" value="Genomic_DNA"/>
</dbReference>
<keyword evidence="4" id="KW-0560">Oxidoreductase</keyword>
<sequence length="345" mass="36801">MKSREHIRIAVIGAGTMGLDHIRRLTRSTRGAEVVAVIEPDAGRGAVGVESSEGSAVWHPDLTSAIADGGIDAAVVASPGAFHEAALHELLDAGLPTLCEKPLTLDAVSARRVVDHEIAIGRRLISVGFHRRFDDGYRALRSVARAAAFGDLLLLHCRHRNPDLPPGWDDALLIEDAAAHEMDIVAWLAGEPVVSVEVRRGKSSRHARDGVSDPIMLLLRTESGVLADVEINMSSQAAYQVATEAVFEAGSVVADAPEGPTTLHDGRRHRAVDRSYVGRFAAAYDREFQEWVDGLRGVGDGWTGASAWDGLLTVALCEAGIAAARSGARADVVVEQRPSIYVTLP</sequence>
<dbReference type="Pfam" id="PF22725">
    <property type="entry name" value="GFO_IDH_MocA_C3"/>
    <property type="match status" value="1"/>
</dbReference>
<dbReference type="InterPro" id="IPR055170">
    <property type="entry name" value="GFO_IDH_MocA-like_dom"/>
</dbReference>
<feature type="domain" description="Gfo/Idh/MocA-like oxidoreductase N-terminal" evidence="2">
    <location>
        <begin position="7"/>
        <end position="125"/>
    </location>
</feature>
<feature type="domain" description="GFO/IDH/MocA-like oxidoreductase" evidence="3">
    <location>
        <begin position="137"/>
        <end position="252"/>
    </location>
</feature>
<dbReference type="EC" id="1.1.1.18" evidence="4"/>
<dbReference type="GO" id="GO:0050112">
    <property type="term" value="F:inositol 2-dehydrogenase (NAD+) activity"/>
    <property type="evidence" value="ECO:0007669"/>
    <property type="project" value="UniProtKB-EC"/>
</dbReference>
<evidence type="ECO:0000313" key="5">
    <source>
        <dbReference type="Proteomes" id="UP000553888"/>
    </source>
</evidence>
<name>A0A852YBD9_9MICO</name>
<dbReference type="InterPro" id="IPR036291">
    <property type="entry name" value="NAD(P)-bd_dom_sf"/>
</dbReference>
<organism evidence="4 5">
    <name type="scientific">Schumannella luteola</name>
    <dbReference type="NCBI Taxonomy" id="472059"/>
    <lineage>
        <taxon>Bacteria</taxon>
        <taxon>Bacillati</taxon>
        <taxon>Actinomycetota</taxon>
        <taxon>Actinomycetes</taxon>
        <taxon>Micrococcales</taxon>
        <taxon>Microbacteriaceae</taxon>
        <taxon>Schumannella</taxon>
    </lineage>
</organism>
<keyword evidence="5" id="KW-1185">Reference proteome</keyword>
<dbReference type="Pfam" id="PF01408">
    <property type="entry name" value="GFO_IDH_MocA"/>
    <property type="match status" value="1"/>
</dbReference>
<dbReference type="AlphaFoldDB" id="A0A852YBD9"/>
<proteinExistence type="predicted"/>
<evidence type="ECO:0000259" key="2">
    <source>
        <dbReference type="Pfam" id="PF01408"/>
    </source>
</evidence>
<evidence type="ECO:0000256" key="1">
    <source>
        <dbReference type="ARBA" id="ARBA00023027"/>
    </source>
</evidence>
<dbReference type="RefSeq" id="WP_179566027.1">
    <property type="nucleotide sequence ID" value="NZ_JACBZY010000001.1"/>
</dbReference>
<dbReference type="PANTHER" id="PTHR43593:SF1">
    <property type="entry name" value="INOSITOL 2-DEHYDROGENASE"/>
    <property type="match status" value="1"/>
</dbReference>
<dbReference type="InterPro" id="IPR050424">
    <property type="entry name" value="Gfo-Idh-MocA_inositol_DH"/>
</dbReference>
<evidence type="ECO:0000313" key="4">
    <source>
        <dbReference type="EMBL" id="NYG98511.1"/>
    </source>
</evidence>
<dbReference type="EC" id="1.1.1.369" evidence="4"/>